<reference evidence="1" key="1">
    <citation type="journal article" date="2020" name="Stud. Mycol.">
        <title>101 Dothideomycetes genomes: a test case for predicting lifestyles and emergence of pathogens.</title>
        <authorList>
            <person name="Haridas S."/>
            <person name="Albert R."/>
            <person name="Binder M."/>
            <person name="Bloem J."/>
            <person name="Labutti K."/>
            <person name="Salamov A."/>
            <person name="Andreopoulos B."/>
            <person name="Baker S."/>
            <person name="Barry K."/>
            <person name="Bills G."/>
            <person name="Bluhm B."/>
            <person name="Cannon C."/>
            <person name="Castanera R."/>
            <person name="Culley D."/>
            <person name="Daum C."/>
            <person name="Ezra D."/>
            <person name="Gonzalez J."/>
            <person name="Henrissat B."/>
            <person name="Kuo A."/>
            <person name="Liang C."/>
            <person name="Lipzen A."/>
            <person name="Lutzoni F."/>
            <person name="Magnuson J."/>
            <person name="Mondo S."/>
            <person name="Nolan M."/>
            <person name="Ohm R."/>
            <person name="Pangilinan J."/>
            <person name="Park H.-J."/>
            <person name="Ramirez L."/>
            <person name="Alfaro M."/>
            <person name="Sun H."/>
            <person name="Tritt A."/>
            <person name="Yoshinaga Y."/>
            <person name="Zwiers L.-H."/>
            <person name="Turgeon B."/>
            <person name="Goodwin S."/>
            <person name="Spatafora J."/>
            <person name="Crous P."/>
            <person name="Grigoriev I."/>
        </authorList>
    </citation>
    <scope>NUCLEOTIDE SEQUENCE</scope>
    <source>
        <strain evidence="1">ATCC 200398</strain>
    </source>
</reference>
<protein>
    <submittedName>
        <fullName evidence="1">Uncharacterized protein</fullName>
    </submittedName>
</protein>
<gene>
    <name evidence="1" type="ORF">BDR25DRAFT_291611</name>
</gene>
<dbReference type="Proteomes" id="UP000799755">
    <property type="component" value="Unassembled WGS sequence"/>
</dbReference>
<evidence type="ECO:0000313" key="1">
    <source>
        <dbReference type="EMBL" id="KAF2467662.1"/>
    </source>
</evidence>
<accession>A0ACB6QNH2</accession>
<evidence type="ECO:0000313" key="2">
    <source>
        <dbReference type="Proteomes" id="UP000799755"/>
    </source>
</evidence>
<keyword evidence="2" id="KW-1185">Reference proteome</keyword>
<comment type="caution">
    <text evidence="1">The sequence shown here is derived from an EMBL/GenBank/DDBJ whole genome shotgun (WGS) entry which is preliminary data.</text>
</comment>
<sequence length="378" mass="42190">MEAIVRKQQQRKLLEVDKRELEFTVRGSRVKPQKIDRWMKRNSVTKNSLYAPSPATSTPSAVDCRTISERGSPVPSPAYSPAALNASPGGAMSAAQSPAMVSPALSVASIVWPRNSNFAGQSPAPTYQPLPNSIISSVPTQSVLRGQVDIATGPLQRRYKQTDEEGLQEALSQAETWFGIGHPETFSILFKLGDVLIVQGRYKSAEKLIRRLVEGHRTVNGNNDNNTLDALELLGRVLECQGLYAKAEKLLQHTFKARKMVLGEEHPGTLTSMANLASTYRNQGRWKEAEELEEAEELFVQVMETRKRVLGEEHPDTLTSMANLAHTWKLQSRNEEAILLMKKCFKLRKRVIGPHHPNTNASLKALNRWQRKHLESGI</sequence>
<name>A0ACB6QNH2_9PLEO</name>
<dbReference type="EMBL" id="MU003519">
    <property type="protein sequence ID" value="KAF2467662.1"/>
    <property type="molecule type" value="Genomic_DNA"/>
</dbReference>
<proteinExistence type="predicted"/>
<organism evidence="1 2">
    <name type="scientific">Lindgomyces ingoldianus</name>
    <dbReference type="NCBI Taxonomy" id="673940"/>
    <lineage>
        <taxon>Eukaryota</taxon>
        <taxon>Fungi</taxon>
        <taxon>Dikarya</taxon>
        <taxon>Ascomycota</taxon>
        <taxon>Pezizomycotina</taxon>
        <taxon>Dothideomycetes</taxon>
        <taxon>Pleosporomycetidae</taxon>
        <taxon>Pleosporales</taxon>
        <taxon>Lindgomycetaceae</taxon>
        <taxon>Lindgomyces</taxon>
    </lineage>
</organism>